<dbReference type="FunFam" id="3.40.50.300:FF:000013">
    <property type="entry name" value="PhoH family ATPase"/>
    <property type="match status" value="1"/>
</dbReference>
<dbReference type="STRING" id="1841610.A6X21_14225"/>
<name>A0A1C3E456_9PLAN</name>
<dbReference type="OrthoDB" id="9773137at2"/>
<dbReference type="InterPro" id="IPR051451">
    <property type="entry name" value="PhoH2-like"/>
</dbReference>
<feature type="compositionally biased region" description="Polar residues" evidence="7">
    <location>
        <begin position="321"/>
        <end position="343"/>
    </location>
</feature>
<evidence type="ECO:0000256" key="1">
    <source>
        <dbReference type="ARBA" id="ARBA00004496"/>
    </source>
</evidence>
<dbReference type="AlphaFoldDB" id="A0A1C3E456"/>
<gene>
    <name evidence="9" type="ORF">A6X21_14225</name>
</gene>
<evidence type="ECO:0000256" key="5">
    <source>
        <dbReference type="ARBA" id="ARBA00022840"/>
    </source>
</evidence>
<evidence type="ECO:0000313" key="10">
    <source>
        <dbReference type="Proteomes" id="UP000094828"/>
    </source>
</evidence>
<dbReference type="GO" id="GO:0005524">
    <property type="term" value="F:ATP binding"/>
    <property type="evidence" value="ECO:0007669"/>
    <property type="project" value="UniProtKB-KW"/>
</dbReference>
<evidence type="ECO:0000259" key="8">
    <source>
        <dbReference type="Pfam" id="PF02562"/>
    </source>
</evidence>
<dbReference type="PANTHER" id="PTHR30473:SF1">
    <property type="entry name" value="PHOH-LIKE PROTEIN"/>
    <property type="match status" value="1"/>
</dbReference>
<evidence type="ECO:0000256" key="4">
    <source>
        <dbReference type="ARBA" id="ARBA00022741"/>
    </source>
</evidence>
<keyword evidence="10" id="KW-1185">Reference proteome</keyword>
<protein>
    <recommendedName>
        <fullName evidence="6">PhoH-like protein</fullName>
    </recommendedName>
</protein>
<dbReference type="Gene3D" id="3.40.50.300">
    <property type="entry name" value="P-loop containing nucleotide triphosphate hydrolases"/>
    <property type="match status" value="1"/>
</dbReference>
<keyword evidence="5" id="KW-0067">ATP-binding</keyword>
<keyword evidence="4" id="KW-0547">Nucleotide-binding</keyword>
<dbReference type="RefSeq" id="WP_068853098.1">
    <property type="nucleotide sequence ID" value="NZ_LYDR01000158.1"/>
</dbReference>
<dbReference type="Proteomes" id="UP000094828">
    <property type="component" value="Unassembled WGS sequence"/>
</dbReference>
<comment type="caution">
    <text evidence="9">The sequence shown here is derived from an EMBL/GenBank/DDBJ whole genome shotgun (WGS) entry which is preliminary data.</text>
</comment>
<dbReference type="InterPro" id="IPR003714">
    <property type="entry name" value="PhoH"/>
</dbReference>
<dbReference type="PANTHER" id="PTHR30473">
    <property type="entry name" value="PROTEIN PHOH"/>
    <property type="match status" value="1"/>
</dbReference>
<evidence type="ECO:0000256" key="6">
    <source>
        <dbReference type="ARBA" id="ARBA00039970"/>
    </source>
</evidence>
<dbReference type="Pfam" id="PF02562">
    <property type="entry name" value="PhoH"/>
    <property type="match status" value="1"/>
</dbReference>
<reference evidence="9 10" key="1">
    <citation type="submission" date="2016-05" db="EMBL/GenBank/DDBJ databases">
        <title>Genomic and physiological characterization of Planctopirus sp. isolated from fresh water lake.</title>
        <authorList>
            <person name="Subhash Y."/>
            <person name="Ramana C."/>
        </authorList>
    </citation>
    <scope>NUCLEOTIDE SEQUENCE [LARGE SCALE GENOMIC DNA]</scope>
    <source>
        <strain evidence="9 10">JC280</strain>
    </source>
</reference>
<comment type="subcellular location">
    <subcellularLocation>
        <location evidence="1">Cytoplasm</location>
    </subcellularLocation>
</comment>
<evidence type="ECO:0000256" key="3">
    <source>
        <dbReference type="ARBA" id="ARBA00022490"/>
    </source>
</evidence>
<dbReference type="EMBL" id="LYDR01000158">
    <property type="protein sequence ID" value="ODA28017.1"/>
    <property type="molecule type" value="Genomic_DNA"/>
</dbReference>
<keyword evidence="3" id="KW-0963">Cytoplasm</keyword>
<feature type="domain" description="PhoH-like protein" evidence="8">
    <location>
        <begin position="105"/>
        <end position="308"/>
    </location>
</feature>
<accession>A0A1C3E456</accession>
<proteinExistence type="inferred from homology"/>
<feature type="region of interest" description="Disordered" evidence="7">
    <location>
        <begin position="309"/>
        <end position="356"/>
    </location>
</feature>
<dbReference type="InterPro" id="IPR027417">
    <property type="entry name" value="P-loop_NTPase"/>
</dbReference>
<evidence type="ECO:0000256" key="2">
    <source>
        <dbReference type="ARBA" id="ARBA00010393"/>
    </source>
</evidence>
<sequence length="356" mass="39421">MTDRKIAFQNHEHLKLLFGPNDRNLRKLREKLRIEVVFRGDEIRLSGPSEQVDLGSDIIGELRGTIERRGVLSDEEFERVLNRRNAEALLGAESSIDVFHKAKKVFPMGQGQAAYIEAIRQHDLVFCSGPAGSGKTYLAVAMAVNALRNEQVRKIVLVRPAVEAGEKLGFLPGDMLEKVNPYLRPLLDALGDILDFDTVQRYLDRDVIEIAPLAFMRGRTLNNTFIILDEAQNTTTVQMKMFLTRMGQRSKIVVTGDATQIDLPDNVTSGLADAVQRLRNVEGISVIELSGGDIVRHPLVRRIVAAYDNGKSNDSRPRTQFDGNRTSNPIAGSALTGTQTANHSPPDPKDSTAVQE</sequence>
<dbReference type="SUPFAM" id="SSF52540">
    <property type="entry name" value="P-loop containing nucleoside triphosphate hydrolases"/>
    <property type="match status" value="1"/>
</dbReference>
<comment type="similarity">
    <text evidence="2">Belongs to the PhoH family.</text>
</comment>
<dbReference type="GO" id="GO:0005829">
    <property type="term" value="C:cytosol"/>
    <property type="evidence" value="ECO:0007669"/>
    <property type="project" value="TreeGrafter"/>
</dbReference>
<evidence type="ECO:0000256" key="7">
    <source>
        <dbReference type="SAM" id="MobiDB-lite"/>
    </source>
</evidence>
<evidence type="ECO:0000313" key="9">
    <source>
        <dbReference type="EMBL" id="ODA28017.1"/>
    </source>
</evidence>
<organism evidence="9 10">
    <name type="scientific">Planctopirus hydrillae</name>
    <dbReference type="NCBI Taxonomy" id="1841610"/>
    <lineage>
        <taxon>Bacteria</taxon>
        <taxon>Pseudomonadati</taxon>
        <taxon>Planctomycetota</taxon>
        <taxon>Planctomycetia</taxon>
        <taxon>Planctomycetales</taxon>
        <taxon>Planctomycetaceae</taxon>
        <taxon>Planctopirus</taxon>
    </lineage>
</organism>